<gene>
    <name evidence="2" type="ORF">CCOS864_01055</name>
</gene>
<evidence type="ECO:0000313" key="2">
    <source>
        <dbReference type="EMBL" id="SUQ61631.1"/>
    </source>
</evidence>
<dbReference type="InterPro" id="IPR036249">
    <property type="entry name" value="Thioredoxin-like_sf"/>
</dbReference>
<dbReference type="Proteomes" id="UP000255177">
    <property type="component" value="Unassembled WGS sequence"/>
</dbReference>
<dbReference type="InterPro" id="IPR013766">
    <property type="entry name" value="Thioredoxin_domain"/>
</dbReference>
<reference evidence="3" key="1">
    <citation type="submission" date="2018-07" db="EMBL/GenBank/DDBJ databases">
        <authorList>
            <person name="Blom J."/>
        </authorList>
    </citation>
    <scope>NUCLEOTIDE SEQUENCE [LARGE SCALE GENOMIC DNA]</scope>
    <source>
        <strain evidence="3">CCOS 864</strain>
    </source>
</reference>
<evidence type="ECO:0000313" key="3">
    <source>
        <dbReference type="Proteomes" id="UP000255177"/>
    </source>
</evidence>
<dbReference type="Gene3D" id="3.40.30.10">
    <property type="entry name" value="Glutaredoxin"/>
    <property type="match status" value="1"/>
</dbReference>
<proteinExistence type="predicted"/>
<dbReference type="RefSeq" id="WP_115085383.1">
    <property type="nucleotide sequence ID" value="NZ_CBCSFG010000026.1"/>
</dbReference>
<organism evidence="2 3">
    <name type="scientific">Pseudomonas wadenswilerensis</name>
    <dbReference type="NCBI Taxonomy" id="1785161"/>
    <lineage>
        <taxon>Bacteria</taxon>
        <taxon>Pseudomonadati</taxon>
        <taxon>Pseudomonadota</taxon>
        <taxon>Gammaproteobacteria</taxon>
        <taxon>Pseudomonadales</taxon>
        <taxon>Pseudomonadaceae</taxon>
        <taxon>Pseudomonas</taxon>
    </lineage>
</organism>
<dbReference type="EMBL" id="UIDD01000004">
    <property type="protein sequence ID" value="SUQ61631.1"/>
    <property type="molecule type" value="Genomic_DNA"/>
</dbReference>
<evidence type="ECO:0000259" key="1">
    <source>
        <dbReference type="PROSITE" id="PS51352"/>
    </source>
</evidence>
<name>A0A380SWI1_9PSED</name>
<dbReference type="SUPFAM" id="SSF52833">
    <property type="entry name" value="Thioredoxin-like"/>
    <property type="match status" value="1"/>
</dbReference>
<accession>A0A380SWI1</accession>
<dbReference type="PROSITE" id="PS51352">
    <property type="entry name" value="THIOREDOXIN_2"/>
    <property type="match status" value="1"/>
</dbReference>
<keyword evidence="3" id="KW-1185">Reference proteome</keyword>
<protein>
    <recommendedName>
        <fullName evidence="1">Thioredoxin domain-containing protein</fullName>
    </recommendedName>
</protein>
<feature type="domain" description="Thioredoxin" evidence="1">
    <location>
        <begin position="4"/>
        <end position="115"/>
    </location>
</feature>
<dbReference type="AlphaFoldDB" id="A0A380SWI1"/>
<sequence length="124" mass="13663">MADTSTAVQAEFKALVERIQGNTQLDRPVAILVFSDTCPACAGAKAQFSALADEGYRDKVDFYQIPFSAFSALRLDREVKHVPTYLLYDLPGTPRRFLGPSAEPLKKTLVQRFPDVVFVATPPA</sequence>